<dbReference type="Proteomes" id="UP001239111">
    <property type="component" value="Chromosome 4"/>
</dbReference>
<sequence>MENPMSSPSQIILCETSISSTSDSSSDNSPTLTEEDLVESYNPLDPINLCSETPSSIMSFKYPSLEYRDADTSVEESITAYQNQDSSMMNPWSEDIDEMHTKPCLLEPKIEFVDEELYNDASDLTLGKPFHFKVAIRRENAPDEKAQIRRFSTTFDDTPIFPHLCTTLRTICPDLRDETFTLHWQDTDGDDVLVASCLELREALSMMKYHRLIRFDLTVHNANGQAGRVARIFNGKYDEAHDNRYYVALLKVSPNDITSHWCGGAIINSHHILTAAHCVYGLSKDELIIRSGWGDSENEMLTSSTFHKIAKITYPKDYFNSTCRQHQHDIAVKRKFDLSDDSHYSKLYLPERDNDYEYYDVKFTGFGAEKFAGVLDKATNKTVNVTFKNPTILKYFETQVVALEDCKNQLPIIVTNTNICTKAKIGAFTCTGDNGGPLVVGDVVIGVKNKHSECNANQPELYTRVSDYLGFIEKVLSHEYSSDIAYEG</sequence>
<organism evidence="1 2">
    <name type="scientific">Eretmocerus hayati</name>
    <dbReference type="NCBI Taxonomy" id="131215"/>
    <lineage>
        <taxon>Eukaryota</taxon>
        <taxon>Metazoa</taxon>
        <taxon>Ecdysozoa</taxon>
        <taxon>Arthropoda</taxon>
        <taxon>Hexapoda</taxon>
        <taxon>Insecta</taxon>
        <taxon>Pterygota</taxon>
        <taxon>Neoptera</taxon>
        <taxon>Endopterygota</taxon>
        <taxon>Hymenoptera</taxon>
        <taxon>Apocrita</taxon>
        <taxon>Proctotrupomorpha</taxon>
        <taxon>Chalcidoidea</taxon>
        <taxon>Aphelinidae</taxon>
        <taxon>Aphelininae</taxon>
        <taxon>Eretmocerus</taxon>
    </lineage>
</organism>
<proteinExistence type="predicted"/>
<name>A0ACC2NE62_9HYME</name>
<accession>A0ACC2NE62</accession>
<dbReference type="EMBL" id="CM056744">
    <property type="protein sequence ID" value="KAJ8668629.1"/>
    <property type="molecule type" value="Genomic_DNA"/>
</dbReference>
<protein>
    <submittedName>
        <fullName evidence="1">Uncharacterized protein</fullName>
    </submittedName>
</protein>
<evidence type="ECO:0000313" key="1">
    <source>
        <dbReference type="EMBL" id="KAJ8668629.1"/>
    </source>
</evidence>
<reference evidence="1" key="1">
    <citation type="submission" date="2023-04" db="EMBL/GenBank/DDBJ databases">
        <title>A chromosome-level genome assembly of the parasitoid wasp Eretmocerus hayati.</title>
        <authorList>
            <person name="Zhong Y."/>
            <person name="Liu S."/>
            <person name="Liu Y."/>
        </authorList>
    </citation>
    <scope>NUCLEOTIDE SEQUENCE</scope>
    <source>
        <strain evidence="1">ZJU_SS_LIU_2023</strain>
    </source>
</reference>
<comment type="caution">
    <text evidence="1">The sequence shown here is derived from an EMBL/GenBank/DDBJ whole genome shotgun (WGS) entry which is preliminary data.</text>
</comment>
<evidence type="ECO:0000313" key="2">
    <source>
        <dbReference type="Proteomes" id="UP001239111"/>
    </source>
</evidence>
<gene>
    <name evidence="1" type="ORF">QAD02_010292</name>
</gene>
<keyword evidence="2" id="KW-1185">Reference proteome</keyword>